<evidence type="ECO:0000313" key="2">
    <source>
        <dbReference type="Proteomes" id="UP000823775"/>
    </source>
</evidence>
<sequence length="112" mass="12992">MPRVSTSPSHLDPILDVIFVNEDEDTYEKTLVPRKHRVSLAKEPEPNGPKSLVRAQSNEAELPTLFEVPLRRPVVANYLRPLIYDLNKEKMEDLSEYCLFNEGMHAYYLSKF</sequence>
<keyword evidence="2" id="KW-1185">Reference proteome</keyword>
<proteinExistence type="predicted"/>
<comment type="caution">
    <text evidence="1">The sequence shown here is derived from an EMBL/GenBank/DDBJ whole genome shotgun (WGS) entry which is preliminary data.</text>
</comment>
<accession>A0ABS8W2J5</accession>
<evidence type="ECO:0000313" key="1">
    <source>
        <dbReference type="EMBL" id="MCE2055039.1"/>
    </source>
</evidence>
<name>A0ABS8W2J5_DATST</name>
<protein>
    <submittedName>
        <fullName evidence="1">Uncharacterized protein</fullName>
    </submittedName>
</protein>
<dbReference type="Proteomes" id="UP000823775">
    <property type="component" value="Unassembled WGS sequence"/>
</dbReference>
<organism evidence="1 2">
    <name type="scientific">Datura stramonium</name>
    <name type="common">Jimsonweed</name>
    <name type="synonym">Common thornapple</name>
    <dbReference type="NCBI Taxonomy" id="4076"/>
    <lineage>
        <taxon>Eukaryota</taxon>
        <taxon>Viridiplantae</taxon>
        <taxon>Streptophyta</taxon>
        <taxon>Embryophyta</taxon>
        <taxon>Tracheophyta</taxon>
        <taxon>Spermatophyta</taxon>
        <taxon>Magnoliopsida</taxon>
        <taxon>eudicotyledons</taxon>
        <taxon>Gunneridae</taxon>
        <taxon>Pentapetalae</taxon>
        <taxon>asterids</taxon>
        <taxon>lamiids</taxon>
        <taxon>Solanales</taxon>
        <taxon>Solanaceae</taxon>
        <taxon>Solanoideae</taxon>
        <taxon>Datureae</taxon>
        <taxon>Datura</taxon>
    </lineage>
</organism>
<gene>
    <name evidence="1" type="ORF">HAX54_041821</name>
</gene>
<reference evidence="1 2" key="1">
    <citation type="journal article" date="2021" name="BMC Genomics">
        <title>Datura genome reveals duplications of psychoactive alkaloid biosynthetic genes and high mutation rate following tissue culture.</title>
        <authorList>
            <person name="Rajewski A."/>
            <person name="Carter-House D."/>
            <person name="Stajich J."/>
            <person name="Litt A."/>
        </authorList>
    </citation>
    <scope>NUCLEOTIDE SEQUENCE [LARGE SCALE GENOMIC DNA]</scope>
    <source>
        <strain evidence="1">AR-01</strain>
    </source>
</reference>
<dbReference type="EMBL" id="JACEIK010006069">
    <property type="protein sequence ID" value="MCE2055039.1"/>
    <property type="molecule type" value="Genomic_DNA"/>
</dbReference>